<organism evidence="5 6">
    <name type="scientific">Candidatus Fimadaptatus faecigallinarum</name>
    <dbReference type="NCBI Taxonomy" id="2840814"/>
    <lineage>
        <taxon>Bacteria</taxon>
        <taxon>Bacillati</taxon>
        <taxon>Bacillota</taxon>
        <taxon>Clostridia</taxon>
        <taxon>Eubacteriales</taxon>
        <taxon>Candidatus Fimadaptatus</taxon>
    </lineage>
</organism>
<evidence type="ECO:0000256" key="2">
    <source>
        <dbReference type="ARBA" id="ARBA00023004"/>
    </source>
</evidence>
<dbReference type="InterPro" id="IPR036812">
    <property type="entry name" value="NAD(P)_OxRdtase_dom_sf"/>
</dbReference>
<dbReference type="CDD" id="cd19100">
    <property type="entry name" value="AKR_unchar"/>
    <property type="match status" value="1"/>
</dbReference>
<dbReference type="PROSITE" id="PS00198">
    <property type="entry name" value="4FE4S_FER_1"/>
    <property type="match status" value="1"/>
</dbReference>
<evidence type="ECO:0000259" key="4">
    <source>
        <dbReference type="PROSITE" id="PS51379"/>
    </source>
</evidence>
<comment type="caution">
    <text evidence="5">The sequence shown here is derived from an EMBL/GenBank/DDBJ whole genome shotgun (WGS) entry which is preliminary data.</text>
</comment>
<dbReference type="Pfam" id="PF13534">
    <property type="entry name" value="Fer4_17"/>
    <property type="match status" value="1"/>
</dbReference>
<dbReference type="InterPro" id="IPR023210">
    <property type="entry name" value="NADP_OxRdtase_dom"/>
</dbReference>
<dbReference type="PANTHER" id="PTHR43312:SF1">
    <property type="entry name" value="NADP-DEPENDENT OXIDOREDUCTASE DOMAIN-CONTAINING PROTEIN"/>
    <property type="match status" value="1"/>
</dbReference>
<dbReference type="SUPFAM" id="SSF51430">
    <property type="entry name" value="NAD(P)-linked oxidoreductase"/>
    <property type="match status" value="1"/>
</dbReference>
<evidence type="ECO:0000313" key="5">
    <source>
        <dbReference type="EMBL" id="HIU47249.1"/>
    </source>
</evidence>
<keyword evidence="1" id="KW-0479">Metal-binding</keyword>
<name>A0A9D1LSI7_9FIRM</name>
<sequence length="382" mass="42056">MKMRALGRTGMMASEVGLGCEHLQGKPASQVSAVISAALDSGINYLDTFMSEPEVRSNIGAALRGRRERVMLQGHIGSVWQDGQYARSRDLGACRAFVEDYLKRLGTDYIDVGMLHFVDEPDDWAALEHSDVMEYALKLKRDGVIRALGMSSHNPATALAAVRSGLIEVLMFSLNPAYDLLSESTKIDDLFKSESYQLDQLTPNPVRAQLYRECEARGVGITVMKSLGAGSLLSDAGSPFGKAFTVHQLMSYALTRPAVASVLVGAQTPEEVYAAVAYEDASAEERDYARLMMHAPKFSLVGHCMYCNHCLPCPAKIDIAQVNKYLDLALSQKEVPQSVREHYLSLEHTARHCIACGRCEIRCPFDVPVKARMQRALSLFGR</sequence>
<protein>
    <submittedName>
        <fullName evidence="5">Aldo/keto reductase</fullName>
    </submittedName>
</protein>
<dbReference type="InterPro" id="IPR017900">
    <property type="entry name" value="4Fe4S_Fe_S_CS"/>
</dbReference>
<dbReference type="InterPro" id="IPR053135">
    <property type="entry name" value="AKR2_Oxidoreductase"/>
</dbReference>
<reference evidence="5" key="2">
    <citation type="journal article" date="2021" name="PeerJ">
        <title>Extensive microbial diversity within the chicken gut microbiome revealed by metagenomics and culture.</title>
        <authorList>
            <person name="Gilroy R."/>
            <person name="Ravi A."/>
            <person name="Getino M."/>
            <person name="Pursley I."/>
            <person name="Horton D.L."/>
            <person name="Alikhan N.F."/>
            <person name="Baker D."/>
            <person name="Gharbi K."/>
            <person name="Hall N."/>
            <person name="Watson M."/>
            <person name="Adriaenssens E.M."/>
            <person name="Foster-Nyarko E."/>
            <person name="Jarju S."/>
            <person name="Secka A."/>
            <person name="Antonio M."/>
            <person name="Oren A."/>
            <person name="Chaudhuri R.R."/>
            <person name="La Ragione R."/>
            <person name="Hildebrand F."/>
            <person name="Pallen M.J."/>
        </authorList>
    </citation>
    <scope>NUCLEOTIDE SEQUENCE</scope>
    <source>
        <strain evidence="5">ChiSxjej2B14-8506</strain>
    </source>
</reference>
<keyword evidence="2" id="KW-0408">Iron</keyword>
<dbReference type="Proteomes" id="UP000824123">
    <property type="component" value="Unassembled WGS sequence"/>
</dbReference>
<feature type="domain" description="4Fe-4S ferredoxin-type" evidence="4">
    <location>
        <begin position="344"/>
        <end position="373"/>
    </location>
</feature>
<accession>A0A9D1LSI7</accession>
<evidence type="ECO:0000256" key="3">
    <source>
        <dbReference type="ARBA" id="ARBA00023014"/>
    </source>
</evidence>
<keyword evidence="3" id="KW-0411">Iron-sulfur</keyword>
<reference evidence="5" key="1">
    <citation type="submission" date="2020-10" db="EMBL/GenBank/DDBJ databases">
        <authorList>
            <person name="Gilroy R."/>
        </authorList>
    </citation>
    <scope>NUCLEOTIDE SEQUENCE</scope>
    <source>
        <strain evidence="5">ChiSxjej2B14-8506</strain>
    </source>
</reference>
<dbReference type="GO" id="GO:0051536">
    <property type="term" value="F:iron-sulfur cluster binding"/>
    <property type="evidence" value="ECO:0007669"/>
    <property type="project" value="UniProtKB-KW"/>
</dbReference>
<evidence type="ECO:0000313" key="6">
    <source>
        <dbReference type="Proteomes" id="UP000824123"/>
    </source>
</evidence>
<dbReference type="Pfam" id="PF00248">
    <property type="entry name" value="Aldo_ket_red"/>
    <property type="match status" value="1"/>
</dbReference>
<dbReference type="PANTHER" id="PTHR43312">
    <property type="entry name" value="D-THREO-ALDOSE 1-DEHYDROGENASE"/>
    <property type="match status" value="1"/>
</dbReference>
<dbReference type="Gene3D" id="3.20.20.100">
    <property type="entry name" value="NADP-dependent oxidoreductase domain"/>
    <property type="match status" value="1"/>
</dbReference>
<dbReference type="AlphaFoldDB" id="A0A9D1LSI7"/>
<dbReference type="InterPro" id="IPR017896">
    <property type="entry name" value="4Fe4S_Fe-S-bd"/>
</dbReference>
<dbReference type="PROSITE" id="PS51379">
    <property type="entry name" value="4FE4S_FER_2"/>
    <property type="match status" value="1"/>
</dbReference>
<evidence type="ECO:0000256" key="1">
    <source>
        <dbReference type="ARBA" id="ARBA00022723"/>
    </source>
</evidence>
<dbReference type="EMBL" id="DVNK01000051">
    <property type="protein sequence ID" value="HIU47249.1"/>
    <property type="molecule type" value="Genomic_DNA"/>
</dbReference>
<gene>
    <name evidence="5" type="ORF">IAC59_08315</name>
</gene>
<proteinExistence type="predicted"/>
<dbReference type="SUPFAM" id="SSF46548">
    <property type="entry name" value="alpha-helical ferredoxin"/>
    <property type="match status" value="1"/>
</dbReference>
<dbReference type="GO" id="GO:0046872">
    <property type="term" value="F:metal ion binding"/>
    <property type="evidence" value="ECO:0007669"/>
    <property type="project" value="UniProtKB-KW"/>
</dbReference>